<dbReference type="PROSITE" id="PS50196">
    <property type="entry name" value="RANBD1"/>
    <property type="match status" value="1"/>
</dbReference>
<feature type="compositionally biased region" description="Basic and acidic residues" evidence="3">
    <location>
        <begin position="368"/>
        <end position="381"/>
    </location>
</feature>
<evidence type="ECO:0000256" key="1">
    <source>
        <dbReference type="ARBA" id="ARBA00004123"/>
    </source>
</evidence>
<dbReference type="PANTHER" id="PTHR23138">
    <property type="entry name" value="RAN BINDING PROTEIN"/>
    <property type="match status" value="1"/>
</dbReference>
<comment type="subcellular location">
    <subcellularLocation>
        <location evidence="1">Nucleus</location>
    </subcellularLocation>
</comment>
<feature type="compositionally biased region" description="Acidic residues" evidence="3">
    <location>
        <begin position="426"/>
        <end position="435"/>
    </location>
</feature>
<feature type="compositionally biased region" description="Basic and acidic residues" evidence="3">
    <location>
        <begin position="238"/>
        <end position="252"/>
    </location>
</feature>
<feature type="compositionally biased region" description="Polar residues" evidence="3">
    <location>
        <begin position="221"/>
        <end position="230"/>
    </location>
</feature>
<feature type="compositionally biased region" description="Polar residues" evidence="3">
    <location>
        <begin position="257"/>
        <end position="266"/>
    </location>
</feature>
<evidence type="ECO:0000256" key="3">
    <source>
        <dbReference type="SAM" id="MobiDB-lite"/>
    </source>
</evidence>
<dbReference type="GO" id="GO:0005634">
    <property type="term" value="C:nucleus"/>
    <property type="evidence" value="ECO:0007669"/>
    <property type="project" value="UniProtKB-SubCell"/>
</dbReference>
<feature type="compositionally biased region" description="Low complexity" evidence="3">
    <location>
        <begin position="291"/>
        <end position="308"/>
    </location>
</feature>
<evidence type="ECO:0000259" key="4">
    <source>
        <dbReference type="PROSITE" id="PS50196"/>
    </source>
</evidence>
<dbReference type="VEuPathDB" id="FungiDB:AAP_03171"/>
<evidence type="ECO:0000313" key="5">
    <source>
        <dbReference type="EMBL" id="KZZ91952.1"/>
    </source>
</evidence>
<reference evidence="5 6" key="1">
    <citation type="journal article" date="2016" name="Genome Biol. Evol.">
        <title>Divergent and convergent evolution of fungal pathogenicity.</title>
        <authorList>
            <person name="Shang Y."/>
            <person name="Xiao G."/>
            <person name="Zheng P."/>
            <person name="Cen K."/>
            <person name="Zhan S."/>
            <person name="Wang C."/>
        </authorList>
    </citation>
    <scope>NUCLEOTIDE SEQUENCE [LARGE SCALE GENOMIC DNA]</scope>
    <source>
        <strain evidence="5 6">ARSEF 7405</strain>
    </source>
</reference>
<feature type="compositionally biased region" description="Low complexity" evidence="3">
    <location>
        <begin position="189"/>
        <end position="203"/>
    </location>
</feature>
<keyword evidence="2" id="KW-0539">Nucleus</keyword>
<evidence type="ECO:0000256" key="2">
    <source>
        <dbReference type="ARBA" id="ARBA00023242"/>
    </source>
</evidence>
<keyword evidence="6" id="KW-1185">Reference proteome</keyword>
<dbReference type="PANTHER" id="PTHR23138:SF142">
    <property type="entry name" value="RAN-BINDING PROTEIN 3B-RELATED"/>
    <property type="match status" value="1"/>
</dbReference>
<dbReference type="Pfam" id="PF00638">
    <property type="entry name" value="Ran_BP1"/>
    <property type="match status" value="1"/>
</dbReference>
<dbReference type="AlphaFoldDB" id="A0A167YZB7"/>
<accession>A0A167YZB7</accession>
<feature type="compositionally biased region" description="Basic and acidic residues" evidence="3">
    <location>
        <begin position="136"/>
        <end position="188"/>
    </location>
</feature>
<feature type="region of interest" description="Disordered" evidence="3">
    <location>
        <begin position="420"/>
        <end position="440"/>
    </location>
</feature>
<evidence type="ECO:0000313" key="6">
    <source>
        <dbReference type="Proteomes" id="UP000242877"/>
    </source>
</evidence>
<dbReference type="InterPro" id="IPR011993">
    <property type="entry name" value="PH-like_dom_sf"/>
</dbReference>
<feature type="domain" description="RanBD1" evidence="4">
    <location>
        <begin position="369"/>
        <end position="519"/>
    </location>
</feature>
<dbReference type="InterPro" id="IPR000156">
    <property type="entry name" value="Ran_bind_dom"/>
</dbReference>
<dbReference type="InterPro" id="IPR045255">
    <property type="entry name" value="RanBP1-like"/>
</dbReference>
<dbReference type="EMBL" id="AZGZ01000012">
    <property type="protein sequence ID" value="KZZ91952.1"/>
    <property type="molecule type" value="Genomic_DNA"/>
</dbReference>
<feature type="region of interest" description="Disordered" evidence="3">
    <location>
        <begin position="1"/>
        <end position="266"/>
    </location>
</feature>
<proteinExistence type="predicted"/>
<dbReference type="Proteomes" id="UP000242877">
    <property type="component" value="Unassembled WGS sequence"/>
</dbReference>
<name>A0A167YZB7_9EURO</name>
<organism evidence="5 6">
    <name type="scientific">Ascosphaera apis ARSEF 7405</name>
    <dbReference type="NCBI Taxonomy" id="392613"/>
    <lineage>
        <taxon>Eukaryota</taxon>
        <taxon>Fungi</taxon>
        <taxon>Dikarya</taxon>
        <taxon>Ascomycota</taxon>
        <taxon>Pezizomycotina</taxon>
        <taxon>Eurotiomycetes</taxon>
        <taxon>Eurotiomycetidae</taxon>
        <taxon>Onygenales</taxon>
        <taxon>Ascosphaeraceae</taxon>
        <taxon>Ascosphaera</taxon>
    </lineage>
</organism>
<protein>
    <recommendedName>
        <fullName evidence="4">RanBD1 domain-containing protein</fullName>
    </recommendedName>
</protein>
<dbReference type="SMART" id="SM00160">
    <property type="entry name" value="RanBD"/>
    <property type="match status" value="1"/>
</dbReference>
<feature type="compositionally biased region" description="Low complexity" evidence="3">
    <location>
        <begin position="322"/>
        <end position="347"/>
    </location>
</feature>
<dbReference type="OrthoDB" id="185618at2759"/>
<dbReference type="SUPFAM" id="SSF50729">
    <property type="entry name" value="PH domain-like"/>
    <property type="match status" value="1"/>
</dbReference>
<sequence length="519" mass="55560">MPSKDKESLPLNPESDSKDSTAPASEQPGTDNTDNAAPEPLHEQENASSNLPALKKKRSHEESEETTTSSDPETKRVACDTNPPESVASSTTEGSKGVRMPNNAKPQNDVVLNPSKKRSRDDDDEDADSTAAGVKTAEDAPKSDEPEKKRQHIEPISRKQAAKDKDTEKQDKEPEPTEATDAKEEPNPAKESSSSAEKPAAPKLPNPFSDTSKMSPFARLAQSSTLSSFKSAPADAKSNQETKTPETTDKPEPGTPASTTSSKLPNFSFGSLAGGFAASPFATATGFAAAKGPKLSSFGTGSSFTSGSKPAPWGAQTDKAKPLAPTGPTLLSTLGSKTKSLATLTAEAAEDEKKRAEERAKTVTGVTLKEDPVEEQGDKRFQQQKTETGEEEETTVFASRAKLFCFTNGEWKERGAGNLKVNVSAPDDDGAEDEEGKSTKKRARARIVMRAEGVWRVILNTSLFKGMKFGNAEGKLPTTKAVNLTAVEDGRPVLYTIRVHNVDIAQDLYKTVHEVLKKL</sequence>
<feature type="region of interest" description="Disordered" evidence="3">
    <location>
        <begin position="291"/>
        <end position="394"/>
    </location>
</feature>
<gene>
    <name evidence="5" type="ORF">AAP_03171</name>
</gene>
<feature type="compositionally biased region" description="Polar residues" evidence="3">
    <location>
        <begin position="83"/>
        <end position="94"/>
    </location>
</feature>
<feature type="compositionally biased region" description="Polar residues" evidence="3">
    <location>
        <begin position="20"/>
        <end position="35"/>
    </location>
</feature>
<dbReference type="Gene3D" id="2.30.29.30">
    <property type="entry name" value="Pleckstrin-homology domain (PH domain)/Phosphotyrosine-binding domain (PTB)"/>
    <property type="match status" value="1"/>
</dbReference>
<feature type="compositionally biased region" description="Basic and acidic residues" evidence="3">
    <location>
        <begin position="351"/>
        <end position="361"/>
    </location>
</feature>
<comment type="caution">
    <text evidence="5">The sequence shown here is derived from an EMBL/GenBank/DDBJ whole genome shotgun (WGS) entry which is preliminary data.</text>
</comment>